<gene>
    <name evidence="2" type="ORF">GQ55_7G264200</name>
</gene>
<protein>
    <submittedName>
        <fullName evidence="2">Uncharacterized protein</fullName>
    </submittedName>
</protein>
<evidence type="ECO:0000256" key="1">
    <source>
        <dbReference type="SAM" id="MobiDB-lite"/>
    </source>
</evidence>
<proteinExistence type="predicted"/>
<evidence type="ECO:0000313" key="3">
    <source>
        <dbReference type="Proteomes" id="UP000244336"/>
    </source>
</evidence>
<sequence>MRVATPAASLLRRCARPGPADPRVERGARWHGGPGRRAPAGTRGARAKVAGATMSESRVGRRRRARARQRRPVGRPAVRELLCAVLACRGATARARSPPPPAPAGAASDVRRACGPAGALARAYAPAVSRVLPRRAGTPAVRLSTELPIGVEFQTQGSIKSNKWGPRE</sequence>
<dbReference type="EMBL" id="CM009755">
    <property type="protein sequence ID" value="PUZ48666.1"/>
    <property type="molecule type" value="Genomic_DNA"/>
</dbReference>
<organism evidence="2 3">
    <name type="scientific">Panicum hallii var. hallii</name>
    <dbReference type="NCBI Taxonomy" id="1504633"/>
    <lineage>
        <taxon>Eukaryota</taxon>
        <taxon>Viridiplantae</taxon>
        <taxon>Streptophyta</taxon>
        <taxon>Embryophyta</taxon>
        <taxon>Tracheophyta</taxon>
        <taxon>Spermatophyta</taxon>
        <taxon>Magnoliopsida</taxon>
        <taxon>Liliopsida</taxon>
        <taxon>Poales</taxon>
        <taxon>Poaceae</taxon>
        <taxon>PACMAD clade</taxon>
        <taxon>Panicoideae</taxon>
        <taxon>Panicodae</taxon>
        <taxon>Paniceae</taxon>
        <taxon>Panicinae</taxon>
        <taxon>Panicum</taxon>
        <taxon>Panicum sect. Panicum</taxon>
    </lineage>
</organism>
<feature type="region of interest" description="Disordered" evidence="1">
    <location>
        <begin position="14"/>
        <end position="73"/>
    </location>
</feature>
<keyword evidence="3" id="KW-1185">Reference proteome</keyword>
<name>A0A2T7CZ87_9POAL</name>
<dbReference type="AlphaFoldDB" id="A0A2T7CZ87"/>
<dbReference type="Proteomes" id="UP000244336">
    <property type="component" value="Chromosome 7"/>
</dbReference>
<reference evidence="2 3" key="1">
    <citation type="submission" date="2018-04" db="EMBL/GenBank/DDBJ databases">
        <title>WGS assembly of Panicum hallii var. hallii HAL2.</title>
        <authorList>
            <person name="Lovell J."/>
            <person name="Jenkins J."/>
            <person name="Lowry D."/>
            <person name="Mamidi S."/>
            <person name="Sreedasyam A."/>
            <person name="Weng X."/>
            <person name="Barry K."/>
            <person name="Bonette J."/>
            <person name="Campitelli B."/>
            <person name="Daum C."/>
            <person name="Gordon S."/>
            <person name="Gould B."/>
            <person name="Lipzen A."/>
            <person name="MacQueen A."/>
            <person name="Palacio-Mejia J."/>
            <person name="Plott C."/>
            <person name="Shakirov E."/>
            <person name="Shu S."/>
            <person name="Yoshinaga Y."/>
            <person name="Zane M."/>
            <person name="Rokhsar D."/>
            <person name="Grimwood J."/>
            <person name="Schmutz J."/>
            <person name="Juenger T."/>
        </authorList>
    </citation>
    <scope>NUCLEOTIDE SEQUENCE [LARGE SCALE GENOMIC DNA]</scope>
    <source>
        <strain evidence="3">cv. HAL2</strain>
    </source>
</reference>
<feature type="region of interest" description="Disordered" evidence="1">
    <location>
        <begin position="92"/>
        <end position="111"/>
    </location>
</feature>
<evidence type="ECO:0000313" key="2">
    <source>
        <dbReference type="EMBL" id="PUZ48666.1"/>
    </source>
</evidence>
<feature type="compositionally biased region" description="Basic residues" evidence="1">
    <location>
        <begin position="60"/>
        <end position="73"/>
    </location>
</feature>
<accession>A0A2T7CZ87</accession>
<dbReference type="Gramene" id="PUZ48666">
    <property type="protein sequence ID" value="PUZ48666"/>
    <property type="gene ID" value="GQ55_7G264200"/>
</dbReference>